<evidence type="ECO:0000313" key="3">
    <source>
        <dbReference type="Proteomes" id="UP001054857"/>
    </source>
</evidence>
<feature type="compositionally biased region" description="Polar residues" evidence="1">
    <location>
        <begin position="754"/>
        <end position="765"/>
    </location>
</feature>
<feature type="compositionally biased region" description="Low complexity" evidence="1">
    <location>
        <begin position="726"/>
        <end position="741"/>
    </location>
</feature>
<feature type="compositionally biased region" description="Gly residues" evidence="1">
    <location>
        <begin position="714"/>
        <end position="725"/>
    </location>
</feature>
<keyword evidence="3" id="KW-1185">Reference proteome</keyword>
<feature type="region of interest" description="Disordered" evidence="1">
    <location>
        <begin position="304"/>
        <end position="442"/>
    </location>
</feature>
<sequence>MSSTDAPVHPGGVQYRLRFFHKCRLPGTCDHEQPDRYQVQGSAIESTCGAPLVVVLVRYKHDPESGLTKECRRAQLAPGKSQFAIKTVVVPSDRLLEYMQQPLLQQPSLTDPQGRNLLGGPDVSPDGCIYVTPLEENGIAPLDNFTFNLPWNDTTTNHCSTATDVNGCCTHKSLHRGEGESNNGGQAAAGLRGNCGAGGGGGGGGGMKADPGASTSTPRPQLCLLVQLLRRSTDQPGKWNVYGMPHLASRPFQVISRLTLLKLQRLQAMRTQQQQHHQLLQQQRQQQQHPGLVAQDPLRQQMRLGPQQQQQLGMTAGGGGGGGVRERRRSSYSSGSPHAAAGAAQRVSRPRRRSCLSKDTAHDDLPASAAALGLNPIRTRDGGVTPATDATPASTPMGVRTAPETSPGPLSPHSSGNSRLPPVPPRSPLAARSGTPVGSSMAGCGTLGVGAAGEVGSQLQQQRQHTPENRVAELNTAGLQDLLDGLAAQVLEDEDFMELSCPQKRVRSNVTLPDVAAFASGCSSSGLLSPAHTTTMFADQQLLARGGGMGSSVSAPLPVLSQHLTQQFLQQGQQYLSHRGGGSWSTENSAERLITLGGRQAVLGTLPGISSSGGLLLPRESGLLSPTSRAAAGLMVVGDGCDGGGAGEGASSAAVNGGDSASGHCITGGPMHGGPQQQQQQVVGDWVQQALQAMELETQLELEQQEQRGRQQQEGGGPQALGGQLGQQQQQQTEQERQGLGVLPTSLAGGGVQECQSSGAESMEV</sequence>
<feature type="compositionally biased region" description="Low complexity" evidence="1">
    <location>
        <begin position="673"/>
        <end position="683"/>
    </location>
</feature>
<reference evidence="2 3" key="1">
    <citation type="journal article" date="2021" name="Sci. Rep.">
        <title>Genome sequencing of the multicellular alga Astrephomene provides insights into convergent evolution of germ-soma differentiation.</title>
        <authorList>
            <person name="Yamashita S."/>
            <person name="Yamamoto K."/>
            <person name="Matsuzaki R."/>
            <person name="Suzuki S."/>
            <person name="Yamaguchi H."/>
            <person name="Hirooka S."/>
            <person name="Minakuchi Y."/>
            <person name="Miyagishima S."/>
            <person name="Kawachi M."/>
            <person name="Toyoda A."/>
            <person name="Nozaki H."/>
        </authorList>
    </citation>
    <scope>NUCLEOTIDE SEQUENCE [LARGE SCALE GENOMIC DNA]</scope>
    <source>
        <strain evidence="2 3">NIES-4017</strain>
    </source>
</reference>
<dbReference type="Proteomes" id="UP001054857">
    <property type="component" value="Unassembled WGS sequence"/>
</dbReference>
<feature type="compositionally biased region" description="Low complexity" evidence="1">
    <location>
        <begin position="304"/>
        <end position="314"/>
    </location>
</feature>
<evidence type="ECO:0000256" key="1">
    <source>
        <dbReference type="SAM" id="MobiDB-lite"/>
    </source>
</evidence>
<protein>
    <recommendedName>
        <fullName evidence="4">RHD domain-containing protein</fullName>
    </recommendedName>
</protein>
<feature type="compositionally biased region" description="Low complexity" evidence="1">
    <location>
        <begin position="385"/>
        <end position="396"/>
    </location>
</feature>
<organism evidence="2 3">
    <name type="scientific">Astrephomene gubernaculifera</name>
    <dbReference type="NCBI Taxonomy" id="47775"/>
    <lineage>
        <taxon>Eukaryota</taxon>
        <taxon>Viridiplantae</taxon>
        <taxon>Chlorophyta</taxon>
        <taxon>core chlorophytes</taxon>
        <taxon>Chlorophyceae</taxon>
        <taxon>CS clade</taxon>
        <taxon>Chlamydomonadales</taxon>
        <taxon>Astrephomenaceae</taxon>
        <taxon>Astrephomene</taxon>
    </lineage>
</organism>
<evidence type="ECO:0000313" key="2">
    <source>
        <dbReference type="EMBL" id="GFR42281.1"/>
    </source>
</evidence>
<proteinExistence type="predicted"/>
<comment type="caution">
    <text evidence="2">The sequence shown here is derived from an EMBL/GenBank/DDBJ whole genome shotgun (WGS) entry which is preliminary data.</text>
</comment>
<evidence type="ECO:0008006" key="4">
    <source>
        <dbReference type="Google" id="ProtNLM"/>
    </source>
</evidence>
<feature type="region of interest" description="Disordered" evidence="1">
    <location>
        <begin position="703"/>
        <end position="765"/>
    </location>
</feature>
<feature type="compositionally biased region" description="Low complexity" evidence="1">
    <location>
        <begin position="331"/>
        <end position="346"/>
    </location>
</feature>
<feature type="region of interest" description="Disordered" evidence="1">
    <location>
        <begin position="664"/>
        <end position="683"/>
    </location>
</feature>
<dbReference type="AlphaFoldDB" id="A0AAD3DI48"/>
<dbReference type="EMBL" id="BMAR01000003">
    <property type="protein sequence ID" value="GFR42281.1"/>
    <property type="molecule type" value="Genomic_DNA"/>
</dbReference>
<accession>A0AAD3DI48</accession>
<gene>
    <name evidence="2" type="ORF">Agub_g3179</name>
</gene>
<name>A0AAD3DI48_9CHLO</name>